<comment type="caution">
    <text evidence="1">The sequence shown here is derived from an EMBL/GenBank/DDBJ whole genome shotgun (WGS) entry which is preliminary data.</text>
</comment>
<name>A0A1R1J740_9BURK</name>
<sequence length="414" mass="46280">MSKTGKQRTHKVGTQTLHVNRIQPTTLGRMPLYAICTPDRWGLRYSDEDPDRHDQLMYPVAQDYVRAIQNVLVTQVQWGDAYFGPVGATPVLKLHWPLDGKGQTDKLADLVRPIITAALTSPTAGFGIPENGVPIQLGLYAPSPNNPPGEQGAFRPNDWSLLLSVSELAPMFRIRKAEPPSNMADRRQQLDPLKVFADTLYHEARHCQQWFWIYALVQQHPDNFETIPNIAKWPSVLSNSYATHNTSEGKSQAQSIVELTAKHRIPNDTATLISLKRMAIGQYVYTLNVWRRLKYRPPYLAHATAMESEYQRAHAAATDLLQHVGIGGTPIDVDAMVAEPNTCYCDYTARPWENDAFFCGEMATAYWDAELGLALKTHQVDQCSRAYELADAHHKLAVRVAGDRTGAEDADGGH</sequence>
<dbReference type="Proteomes" id="UP000187194">
    <property type="component" value="Unassembled WGS sequence"/>
</dbReference>
<dbReference type="RefSeq" id="WP_076479889.1">
    <property type="nucleotide sequence ID" value="NZ_MTJZ01000034.1"/>
</dbReference>
<evidence type="ECO:0000313" key="2">
    <source>
        <dbReference type="Proteomes" id="UP000187194"/>
    </source>
</evidence>
<reference evidence="1 2" key="1">
    <citation type="submission" date="2017-01" db="EMBL/GenBank/DDBJ databases">
        <title>Phylogeographic, genomic and meropenem susceptibility analysis of Burkholderia ubonensis.</title>
        <authorList>
            <person name="Price E.P."/>
            <person name="Sarovich D.S."/>
            <person name="Webb J.R."/>
            <person name="Hall C.M."/>
            <person name="Sahl J.W."/>
            <person name="Kaestli M."/>
            <person name="Mayo M."/>
            <person name="Harrington G."/>
            <person name="Baker A.L."/>
            <person name="Sidak-Loftis L.C."/>
            <person name="Lummis M."/>
            <person name="Schupp J.M."/>
            <person name="Gillece J.D."/>
            <person name="Tuanyok A."/>
            <person name="Warner J."/>
            <person name="Busch J.D."/>
            <person name="Keim P."/>
            <person name="Currie B.J."/>
            <person name="Wagner D.M."/>
        </authorList>
    </citation>
    <scope>NUCLEOTIDE SEQUENCE [LARGE SCALE GENOMIC DNA]</scope>
    <source>
        <strain evidence="1 2">A21</strain>
    </source>
</reference>
<proteinExistence type="predicted"/>
<gene>
    <name evidence="1" type="ORF">BW685_22285</name>
</gene>
<evidence type="ECO:0000313" key="1">
    <source>
        <dbReference type="EMBL" id="OMG71147.1"/>
    </source>
</evidence>
<protein>
    <recommendedName>
        <fullName evidence="3">Type IV secretion protein Rhs</fullName>
    </recommendedName>
</protein>
<dbReference type="AlphaFoldDB" id="A0A1R1J740"/>
<evidence type="ECO:0008006" key="3">
    <source>
        <dbReference type="Google" id="ProtNLM"/>
    </source>
</evidence>
<dbReference type="EMBL" id="MTJZ01000034">
    <property type="protein sequence ID" value="OMG71147.1"/>
    <property type="molecule type" value="Genomic_DNA"/>
</dbReference>
<organism evidence="1 2">
    <name type="scientific">Burkholderia ubonensis</name>
    <dbReference type="NCBI Taxonomy" id="101571"/>
    <lineage>
        <taxon>Bacteria</taxon>
        <taxon>Pseudomonadati</taxon>
        <taxon>Pseudomonadota</taxon>
        <taxon>Betaproteobacteria</taxon>
        <taxon>Burkholderiales</taxon>
        <taxon>Burkholderiaceae</taxon>
        <taxon>Burkholderia</taxon>
        <taxon>Burkholderia cepacia complex</taxon>
    </lineage>
</organism>
<accession>A0A1R1J740</accession>